<dbReference type="EMBL" id="UZAE01012503">
    <property type="protein sequence ID" value="VDO05441.1"/>
    <property type="molecule type" value="Genomic_DNA"/>
</dbReference>
<name>A0A0R3TNY1_RODNA</name>
<dbReference type="InterPro" id="IPR009091">
    <property type="entry name" value="RCC1/BLIP-II"/>
</dbReference>
<reference evidence="2 3" key="2">
    <citation type="submission" date="2018-11" db="EMBL/GenBank/DDBJ databases">
        <authorList>
            <consortium name="Pathogen Informatics"/>
        </authorList>
    </citation>
    <scope>NUCLEOTIDE SEQUENCE [LARGE SCALE GENOMIC DNA]</scope>
</reference>
<dbReference type="PRINTS" id="PR00633">
    <property type="entry name" value="RCCNDNSATION"/>
</dbReference>
<dbReference type="Gene3D" id="2.130.10.30">
    <property type="entry name" value="Regulator of chromosome condensation 1/beta-lactamase-inhibitor protein II"/>
    <property type="match status" value="1"/>
</dbReference>
<evidence type="ECO:0000313" key="4">
    <source>
        <dbReference type="WBParaSite" id="HNAJ_0000913301-mRNA-1"/>
    </source>
</evidence>
<dbReference type="InterPro" id="IPR052830">
    <property type="entry name" value="RCC1_domain-containing"/>
</dbReference>
<dbReference type="WBParaSite" id="HNAJ_0000913301-mRNA-1">
    <property type="protein sequence ID" value="HNAJ_0000913301-mRNA-1"/>
    <property type="gene ID" value="HNAJ_0000913301"/>
</dbReference>
<dbReference type="SUPFAM" id="SSF50985">
    <property type="entry name" value="RCC1/BLIP-II"/>
    <property type="match status" value="1"/>
</dbReference>
<gene>
    <name evidence="2" type="ORF">HNAJ_LOCUS9129</name>
</gene>
<dbReference type="AlphaFoldDB" id="A0A0R3TNY1"/>
<dbReference type="OrthoDB" id="5370059at2759"/>
<dbReference type="Proteomes" id="UP000278807">
    <property type="component" value="Unassembled WGS sequence"/>
</dbReference>
<evidence type="ECO:0000313" key="3">
    <source>
        <dbReference type="Proteomes" id="UP000278807"/>
    </source>
</evidence>
<organism evidence="4">
    <name type="scientific">Rodentolepis nana</name>
    <name type="common">Dwarf tapeworm</name>
    <name type="synonym">Hymenolepis nana</name>
    <dbReference type="NCBI Taxonomy" id="102285"/>
    <lineage>
        <taxon>Eukaryota</taxon>
        <taxon>Metazoa</taxon>
        <taxon>Spiralia</taxon>
        <taxon>Lophotrochozoa</taxon>
        <taxon>Platyhelminthes</taxon>
        <taxon>Cestoda</taxon>
        <taxon>Eucestoda</taxon>
        <taxon>Cyclophyllidea</taxon>
        <taxon>Hymenolepididae</taxon>
        <taxon>Rodentolepis</taxon>
    </lineage>
</organism>
<feature type="repeat" description="RCC1" evidence="1">
    <location>
        <begin position="130"/>
        <end position="181"/>
    </location>
</feature>
<evidence type="ECO:0000313" key="2">
    <source>
        <dbReference type="EMBL" id="VDO05441.1"/>
    </source>
</evidence>
<dbReference type="PANTHER" id="PTHR46849:SF1">
    <property type="entry name" value="RCC1 DOMAIN-CONTAINING PROTEIN 1"/>
    <property type="match status" value="1"/>
</dbReference>
<dbReference type="PANTHER" id="PTHR46849">
    <property type="entry name" value="RCC1 DOMAIN-CONTAINING PROTEIN 1"/>
    <property type="match status" value="1"/>
</dbReference>
<dbReference type="STRING" id="102285.A0A0R3TNY1"/>
<keyword evidence="3" id="KW-1185">Reference proteome</keyword>
<reference evidence="4" key="1">
    <citation type="submission" date="2017-02" db="UniProtKB">
        <authorList>
            <consortium name="WormBaseParasite"/>
        </authorList>
    </citation>
    <scope>IDENTIFICATION</scope>
</reference>
<proteinExistence type="predicted"/>
<dbReference type="PROSITE" id="PS00626">
    <property type="entry name" value="RCC1_2"/>
    <property type="match status" value="1"/>
</dbReference>
<accession>A0A0R3TNY1</accession>
<feature type="repeat" description="RCC1" evidence="1">
    <location>
        <begin position="182"/>
        <end position="252"/>
    </location>
</feature>
<dbReference type="PROSITE" id="PS50012">
    <property type="entry name" value="RCC1_3"/>
    <property type="match status" value="2"/>
</dbReference>
<dbReference type="InterPro" id="IPR000408">
    <property type="entry name" value="Reg_chr_condens"/>
</dbReference>
<protein>
    <submittedName>
        <fullName evidence="4">RCC1 domain-containing protein 1</fullName>
    </submittedName>
</protein>
<evidence type="ECO:0000256" key="1">
    <source>
        <dbReference type="PROSITE-ProRule" id="PRU00235"/>
    </source>
</evidence>
<sequence>MVHVFGRVVDNNVEFGYNLNYVFCEGTSVEIPCQAQNFCSNAKYLFILSTEGVVSVFNKPNKLLYSTGIENIRSFSVNDDELYCVSMDGFASVYSLQNFPIFVEPSQPLSVKVKSVSCGPGFALFLTPSGCVFSKGIGSRGQLGHGDLESRSEPTIIEALQPLTVVAIACGYWHCACLTDTGDVYTWGSNEFGQLGCVSINLERSRSMNDPTIPVDSGINLSALPTPVDFPDGVSISAIACGSRHTVCLSEENDLFSFGWNGFGQLGFEMEPQKMPGRYPHLASSDKINRIPLPFTPNSELSLSCGSWCTIIREIK</sequence>
<dbReference type="Pfam" id="PF00415">
    <property type="entry name" value="RCC1"/>
    <property type="match status" value="2"/>
</dbReference>